<reference evidence="12 13" key="1">
    <citation type="submission" date="2021-08" db="EMBL/GenBank/DDBJ databases">
        <title>The highly contiguous genome resource for Trichoderma semiorbis FJ059, a fungal antagonistic to plant pathogens.</title>
        <authorList>
            <person name="Liu T."/>
        </authorList>
    </citation>
    <scope>NUCLEOTIDE SEQUENCE [LARGE SCALE GENOMIC DNA]</scope>
    <source>
        <strain evidence="12 13">FJ059</strain>
    </source>
</reference>
<dbReference type="AlphaFoldDB" id="A0A9P8HKG5"/>
<feature type="transmembrane region" description="Helical" evidence="9">
    <location>
        <begin position="784"/>
        <end position="804"/>
    </location>
</feature>
<evidence type="ECO:0000256" key="9">
    <source>
        <dbReference type="SAM" id="Phobius"/>
    </source>
</evidence>
<dbReference type="InterPro" id="IPR041371">
    <property type="entry name" value="GH92_N"/>
</dbReference>
<organism evidence="12 13">
    <name type="scientific">Trichoderma semiorbis</name>
    <dbReference type="NCBI Taxonomy" id="1491008"/>
    <lineage>
        <taxon>Eukaryota</taxon>
        <taxon>Fungi</taxon>
        <taxon>Dikarya</taxon>
        <taxon>Ascomycota</taxon>
        <taxon>Pezizomycotina</taxon>
        <taxon>Sordariomycetes</taxon>
        <taxon>Hypocreomycetidae</taxon>
        <taxon>Hypocreales</taxon>
        <taxon>Hypocreaceae</taxon>
        <taxon>Trichoderma</taxon>
    </lineage>
</organism>
<feature type="transmembrane region" description="Helical" evidence="9">
    <location>
        <begin position="830"/>
        <end position="852"/>
    </location>
</feature>
<evidence type="ECO:0000256" key="1">
    <source>
        <dbReference type="ARBA" id="ARBA00004651"/>
    </source>
</evidence>
<evidence type="ECO:0000256" key="6">
    <source>
        <dbReference type="ARBA" id="ARBA00023136"/>
    </source>
</evidence>
<keyword evidence="6 9" id="KW-0472">Membrane</keyword>
<dbReference type="GO" id="GO:0022857">
    <property type="term" value="F:transmembrane transporter activity"/>
    <property type="evidence" value="ECO:0007669"/>
    <property type="project" value="InterPro"/>
</dbReference>
<evidence type="ECO:0000256" key="5">
    <source>
        <dbReference type="ARBA" id="ARBA00022989"/>
    </source>
</evidence>
<comment type="similarity">
    <text evidence="7">Belongs to the major facilitator superfamily. Allantoate permease family.</text>
</comment>
<dbReference type="Gene3D" id="1.20.1050.60">
    <property type="entry name" value="alpha-1,2-mannosidase"/>
    <property type="match status" value="1"/>
</dbReference>
<dbReference type="GO" id="GO:0005975">
    <property type="term" value="P:carbohydrate metabolic process"/>
    <property type="evidence" value="ECO:0007669"/>
    <property type="project" value="InterPro"/>
</dbReference>
<dbReference type="InterPro" id="IPR014718">
    <property type="entry name" value="GH-type_carb-bd"/>
</dbReference>
<evidence type="ECO:0000256" key="8">
    <source>
        <dbReference type="SAM" id="MobiDB-lite"/>
    </source>
</evidence>
<feature type="transmembrane region" description="Helical" evidence="9">
    <location>
        <begin position="859"/>
        <end position="879"/>
    </location>
</feature>
<dbReference type="PANTHER" id="PTHR43791:SF15">
    <property type="entry name" value="TRANSPORTER SEO1-RELATED"/>
    <property type="match status" value="1"/>
</dbReference>
<dbReference type="FunFam" id="1.20.1250.20:FF:000386">
    <property type="entry name" value="MFS general substrate transporter"/>
    <property type="match status" value="1"/>
</dbReference>
<dbReference type="Gene3D" id="1.20.1610.10">
    <property type="entry name" value="alpha-1,2-mannosidases domains"/>
    <property type="match status" value="1"/>
</dbReference>
<dbReference type="EMBL" id="JAIMJC010000006">
    <property type="protein sequence ID" value="KAH0524146.1"/>
    <property type="molecule type" value="Genomic_DNA"/>
</dbReference>
<dbReference type="SUPFAM" id="SSF48208">
    <property type="entry name" value="Six-hairpin glycosidases"/>
    <property type="match status" value="1"/>
</dbReference>
<dbReference type="Pfam" id="PF17678">
    <property type="entry name" value="Glyco_hydro_92N"/>
    <property type="match status" value="1"/>
</dbReference>
<accession>A0A9P8HKG5</accession>
<dbReference type="InterPro" id="IPR036259">
    <property type="entry name" value="MFS_trans_sf"/>
</dbReference>
<keyword evidence="4 9" id="KW-0812">Transmembrane</keyword>
<dbReference type="PROSITE" id="PS50850">
    <property type="entry name" value="MFS"/>
    <property type="match status" value="1"/>
</dbReference>
<dbReference type="Pfam" id="PF07971">
    <property type="entry name" value="Glyco_hydro_92"/>
    <property type="match status" value="1"/>
</dbReference>
<dbReference type="Proteomes" id="UP000826573">
    <property type="component" value="Unassembled WGS sequence"/>
</dbReference>
<feature type="transmembrane region" description="Helical" evidence="9">
    <location>
        <begin position="919"/>
        <end position="941"/>
    </location>
</feature>
<dbReference type="Gene3D" id="2.70.98.10">
    <property type="match status" value="1"/>
</dbReference>
<dbReference type="Gene3D" id="1.20.1250.20">
    <property type="entry name" value="MFS general substrate transporter like domains"/>
    <property type="match status" value="2"/>
</dbReference>
<evidence type="ECO:0000313" key="12">
    <source>
        <dbReference type="EMBL" id="KAH0524146.1"/>
    </source>
</evidence>
<keyword evidence="3" id="KW-1003">Cell membrane</keyword>
<evidence type="ECO:0000256" key="2">
    <source>
        <dbReference type="ARBA" id="ARBA00022448"/>
    </source>
</evidence>
<feature type="compositionally biased region" description="Polar residues" evidence="8">
    <location>
        <begin position="256"/>
        <end position="269"/>
    </location>
</feature>
<keyword evidence="13" id="KW-1185">Reference proteome</keyword>
<feature type="transmembrane region" description="Helical" evidence="9">
    <location>
        <begin position="953"/>
        <end position="974"/>
    </location>
</feature>
<feature type="transmembrane region" description="Helical" evidence="9">
    <location>
        <begin position="654"/>
        <end position="677"/>
    </location>
</feature>
<feature type="chain" id="PRO_5040425242" description="Major facilitator superfamily (MFS) profile domain-containing protein" evidence="10">
    <location>
        <begin position="19"/>
        <end position="984"/>
    </location>
</feature>
<feature type="signal peptide" evidence="10">
    <location>
        <begin position="1"/>
        <end position="18"/>
    </location>
</feature>
<dbReference type="InterPro" id="IPR020846">
    <property type="entry name" value="MFS_dom"/>
</dbReference>
<keyword evidence="5 9" id="KW-1133">Transmembrane helix</keyword>
<feature type="transmembrane region" description="Helical" evidence="9">
    <location>
        <begin position="726"/>
        <end position="745"/>
    </location>
</feature>
<dbReference type="PANTHER" id="PTHR43791">
    <property type="entry name" value="PERMEASE-RELATED"/>
    <property type="match status" value="1"/>
</dbReference>
<evidence type="ECO:0000256" key="10">
    <source>
        <dbReference type="SAM" id="SignalP"/>
    </source>
</evidence>
<dbReference type="InterPro" id="IPR008928">
    <property type="entry name" value="6-hairpin_glycosidase_sf"/>
</dbReference>
<feature type="region of interest" description="Disordered" evidence="8">
    <location>
        <begin position="247"/>
        <end position="278"/>
    </location>
</feature>
<dbReference type="FunFam" id="1.20.1250.20:FF:000065">
    <property type="entry name" value="Putative MFS pantothenate transporter"/>
    <property type="match status" value="1"/>
</dbReference>
<dbReference type="Pfam" id="PF07690">
    <property type="entry name" value="MFS_1"/>
    <property type="match status" value="1"/>
</dbReference>
<keyword evidence="10" id="KW-0732">Signal</keyword>
<dbReference type="GO" id="GO:0030246">
    <property type="term" value="F:carbohydrate binding"/>
    <property type="evidence" value="ECO:0007669"/>
    <property type="project" value="InterPro"/>
</dbReference>
<evidence type="ECO:0000256" key="4">
    <source>
        <dbReference type="ARBA" id="ARBA00022692"/>
    </source>
</evidence>
<proteinExistence type="inferred from homology"/>
<evidence type="ECO:0000313" key="13">
    <source>
        <dbReference type="Proteomes" id="UP000826573"/>
    </source>
</evidence>
<comment type="caution">
    <text evidence="12">The sequence shown here is derived from an EMBL/GenBank/DDBJ whole genome shotgun (WGS) entry which is preliminary data.</text>
</comment>
<dbReference type="InterPro" id="IPR011701">
    <property type="entry name" value="MFS"/>
</dbReference>
<feature type="transmembrane region" description="Helical" evidence="9">
    <location>
        <begin position="689"/>
        <end position="706"/>
    </location>
</feature>
<name>A0A9P8HKG5_9HYPO</name>
<comment type="subcellular location">
    <subcellularLocation>
        <location evidence="1">Cell membrane</location>
        <topology evidence="1">Multi-pass membrane protein</topology>
    </subcellularLocation>
</comment>
<evidence type="ECO:0000256" key="3">
    <source>
        <dbReference type="ARBA" id="ARBA00022475"/>
    </source>
</evidence>
<gene>
    <name evidence="12" type="ORF">TsFJ059_009050</name>
</gene>
<feature type="transmembrane region" description="Helical" evidence="9">
    <location>
        <begin position="885"/>
        <end position="907"/>
    </location>
</feature>
<dbReference type="FunFam" id="1.20.1050.60:FF:000002">
    <property type="entry name" value="Glycosyl hydrolase family 92"/>
    <property type="match status" value="1"/>
</dbReference>
<evidence type="ECO:0000256" key="7">
    <source>
        <dbReference type="ARBA" id="ARBA00037968"/>
    </source>
</evidence>
<keyword evidence="2" id="KW-0813">Transport</keyword>
<dbReference type="GO" id="GO:0005886">
    <property type="term" value="C:plasma membrane"/>
    <property type="evidence" value="ECO:0007669"/>
    <property type="project" value="UniProtKB-SubCell"/>
</dbReference>
<evidence type="ECO:0000259" key="11">
    <source>
        <dbReference type="PROSITE" id="PS50850"/>
    </source>
</evidence>
<feature type="domain" description="Major facilitator superfamily (MFS) profile" evidence="11">
    <location>
        <begin position="563"/>
        <end position="977"/>
    </location>
</feature>
<protein>
    <recommendedName>
        <fullName evidence="11">Major facilitator superfamily (MFS) profile domain-containing protein</fullName>
    </recommendedName>
</protein>
<sequence length="984" mass="108443">MFSLVVLGILAKASTVTASPTQHEDLSVYVNPFIGTAGPDGTGANSGDTFPGVSVPFGVVKLGPDTTEMNPSTNAFAGYTPDGNVTGFTCFHECGIGGASKYGVVGHMPLTTLSGVNVLDNATYQQPRVTMDRASVGYYRSDLANGVKVELAASDHAGFIQYTYPKNTERIVLFDVSHNLPSLAEFIKSQSYSNGQIEVKKNGKRVQGWGVWRGGWGGTGINWGIYFCNDFDSTPSSWQYFSGPWNAPDNPPSPSTPVTWGNASTNPNGVQGGPDGDESGDRVGALFNFPGKTTVVKSKIGVSFISVEKACAFQSEIPSWTLNQTVQSTKKLWNDDVFSKISVKESTKNDTRLTLFYSALYRMHQMPSDRTGENPDWVSSEPYYDDYYTLWDTFRCLNSFYLLVQPQRGIDMIRSLIDIWRHVGFMPDGRSGNHNGKVQGGSNADNVLADAYVKGYTGGINWKDGYKAVWTDAEVVPPPNNDPEDASCTDNQGRCGLPDWINLGYVSTTFSSSISRTVEYSLNDFAVSQIAKGIAPHDYQKYLNRSGDTPEERQLILKLDALIMIFVFLAYWAKVLDSSATSAAYVSGMKEDLKLFGNELNYLNTTYMVGYITLQIPLTVLMTRFSAAYFIPGADLIWGILTLAQYKVSNVHQLYVLRFFVGAAGSLFFPAVQWYLGCWYKRSELSRRGALFFIASQVGSMSSGYIQSGAYAHLNGRHGIEGWRWLYIICFACTVPVALLGFIVLPGHPDTCKPFILTESDIRLARERMAAENREPRKPITLSVIKSVLTGWHFWVLVSFAFFFSQADGISSNSGLPLWLKAEGYSVEKINTITTILPAVTIVSSIICGVLSDIYDAKVYLITITALLNILAGVVLAIWDVPRGLKFFAFFLSGSADGIAAVIYAWANEICAGNAEERAIVLSSMNTIGNTFGAWLPLFVWKTTDAPRYLIGYNWTIALDVCMIAMLFVLRSFWNREKKSMEIL</sequence>
<dbReference type="InterPro" id="IPR012939">
    <property type="entry name" value="Glyco_hydro_92"/>
</dbReference>
<dbReference type="SUPFAM" id="SSF103473">
    <property type="entry name" value="MFS general substrate transporter"/>
    <property type="match status" value="1"/>
</dbReference>